<reference evidence="1 2" key="1">
    <citation type="submission" date="2019-02" db="EMBL/GenBank/DDBJ databases">
        <authorList>
            <person name="Webb C.J."/>
            <person name="Sharma R."/>
            <person name="Berg J.A."/>
            <person name="Payne A.M."/>
            <person name="Fajardo C.P."/>
            <person name="Breakwell D.P."/>
            <person name="Hope S."/>
            <person name="Grose J.H."/>
        </authorList>
    </citation>
    <scope>NUCLEOTIDE SEQUENCE [LARGE SCALE GENOMIC DNA]</scope>
</reference>
<organism evidence="1 2">
    <name type="scientific">Erwinia phage Derbicus</name>
    <dbReference type="NCBI Taxonomy" id="2530027"/>
    <lineage>
        <taxon>Viruses</taxon>
        <taxon>Duplodnaviria</taxon>
        <taxon>Heunggongvirae</taxon>
        <taxon>Uroviricota</taxon>
        <taxon>Caudoviricetes</taxon>
        <taxon>Chimalliviridae</taxon>
        <taxon>Derbicusvirus</taxon>
        <taxon>Derbicusvirus derbicus</taxon>
    </lineage>
</organism>
<protein>
    <submittedName>
        <fullName evidence="1">Uncharacterized protein</fullName>
    </submittedName>
</protein>
<sequence length="308" mass="35009">MSHLEDQLRNFHMSSSQSLLLRQLGVLDNDAVLDSSDTTAIERKAILQLAQDVLNGKKLYQVRISSDGEGPRPPVKRNLCKLDLGGYVYTDSYAVSTMTFALVFGMAIRTYVHENQHCICVREDGEIQFNLSVLGIQYISVSQAFTAMPQHEEISDKLGQITAFIKATLLARGKVKFDINGALGWEQDRHVLAHYIPRRGTWKEYKQSMIVKLPFLGEMRQIDMLVDLSDIVSDALPRVTFLYQNIDGDVISLEKLTPVPDCKPEKYTTDVIFSEYHDTVLLTADLFDIKDNVQEIELLNTFKFYYKG</sequence>
<keyword evidence="2" id="KW-1185">Reference proteome</keyword>
<dbReference type="EMBL" id="MK514282">
    <property type="protein sequence ID" value="QBP07431.1"/>
    <property type="molecule type" value="Genomic_DNA"/>
</dbReference>
<gene>
    <name evidence="1" type="ORF">DERBICUS_4</name>
</gene>
<accession>A0A482IHF4</accession>
<evidence type="ECO:0000313" key="2">
    <source>
        <dbReference type="Proteomes" id="UP000295398"/>
    </source>
</evidence>
<name>A0A482IHF4_9CAUD</name>
<evidence type="ECO:0000313" key="1">
    <source>
        <dbReference type="EMBL" id="QBP07431.1"/>
    </source>
</evidence>
<proteinExistence type="predicted"/>
<dbReference type="Proteomes" id="UP000295398">
    <property type="component" value="Segment"/>
</dbReference>